<dbReference type="EC" id="2.5.1.-" evidence="5"/>
<dbReference type="FunFam" id="3.40.1180.10:FF:000005">
    <property type="entry name" value="Alkyl transferase"/>
    <property type="match status" value="1"/>
</dbReference>
<feature type="non-terminal residue" evidence="7">
    <location>
        <position position="350"/>
    </location>
</feature>
<dbReference type="PANTHER" id="PTHR10291">
    <property type="entry name" value="DEHYDRODOLICHYL DIPHOSPHATE SYNTHASE FAMILY MEMBER"/>
    <property type="match status" value="1"/>
</dbReference>
<evidence type="ECO:0000256" key="6">
    <source>
        <dbReference type="SAM" id="MobiDB-lite"/>
    </source>
</evidence>
<dbReference type="AlphaFoldDB" id="A0A836JT42"/>
<keyword evidence="8" id="KW-1185">Reference proteome</keyword>
<dbReference type="EMBL" id="JAANIA010001848">
    <property type="protein sequence ID" value="KAG5318574.1"/>
    <property type="molecule type" value="Genomic_DNA"/>
</dbReference>
<keyword evidence="5" id="KW-0812">Transmembrane</keyword>
<sequence length="350" mass="40674">MSWLQKRILNWFQSLVLRIIKTGEMPKHVAFIMDGNRRYANKHNLSQREGHSKGFDKMKEVLNWCMYLGIIEVTVYMFSIENFKRSKKEVDNLMDIIRQIFKHLLENKKKLKDDGVCCRVIGNLSLLSEDMCKLITEVMILTRENNRIFINYAIAYTSRDEITHAIKDIIQGVKDSDILPEDINEDLITDCLYTYKSSNPDLLIRTSGETRLSDFLMSQVSNTCIYFTKVLWPEFSLWNFLSTIFYYQRCYSSLQKNKNNLKPIMHNSVQAFSRSHEWRATSSSSCRPRDDGSKRSTAIAVVRRELVGCEGVVFQGGTGADGSCGEGVRERRSEHENEQQRVQGNRRRSD</sequence>
<evidence type="ECO:0000256" key="1">
    <source>
        <dbReference type="ARBA" id="ARBA00005432"/>
    </source>
</evidence>
<dbReference type="PANTHER" id="PTHR10291:SF43">
    <property type="entry name" value="DEHYDRODOLICHYL DIPHOSPHATE SYNTHASE COMPLEX SUBUNIT DHDDS"/>
    <property type="match status" value="1"/>
</dbReference>
<evidence type="ECO:0000313" key="8">
    <source>
        <dbReference type="Proteomes" id="UP000668214"/>
    </source>
</evidence>
<keyword evidence="3" id="KW-0460">Magnesium</keyword>
<evidence type="ECO:0000256" key="4">
    <source>
        <dbReference type="ARBA" id="ARBA00047353"/>
    </source>
</evidence>
<dbReference type="GO" id="GO:0045547">
    <property type="term" value="F:ditrans,polycis-polyprenyl diphosphate synthase [(2E,6E)-farnesyl diphosphate specific] activity"/>
    <property type="evidence" value="ECO:0007669"/>
    <property type="project" value="UniProtKB-EC"/>
</dbReference>
<feature type="region of interest" description="Disordered" evidence="6">
    <location>
        <begin position="317"/>
        <end position="350"/>
    </location>
</feature>
<dbReference type="GO" id="GO:0005783">
    <property type="term" value="C:endoplasmic reticulum"/>
    <property type="evidence" value="ECO:0007669"/>
    <property type="project" value="TreeGrafter"/>
</dbReference>
<reference evidence="7" key="1">
    <citation type="submission" date="2020-02" db="EMBL/GenBank/DDBJ databases">
        <title>Relaxed selection underlies rapid genomic changes in the transitions from sociality to social parasitism in ants.</title>
        <authorList>
            <person name="Bi X."/>
        </authorList>
    </citation>
    <scope>NUCLEOTIDE SEQUENCE</scope>
    <source>
        <strain evidence="7">BGI-DK2014c</strain>
        <tissue evidence="7">Whole body</tissue>
    </source>
</reference>
<dbReference type="GO" id="GO:1904423">
    <property type="term" value="C:dehydrodolichyl diphosphate synthase complex"/>
    <property type="evidence" value="ECO:0007669"/>
    <property type="project" value="TreeGrafter"/>
</dbReference>
<gene>
    <name evidence="7" type="primary">Dhdds_3</name>
    <name evidence="7" type="ORF">G6Z78_0004031</name>
</gene>
<feature type="transmembrane region" description="Helical" evidence="5">
    <location>
        <begin position="61"/>
        <end position="79"/>
    </location>
</feature>
<keyword evidence="5" id="KW-0472">Membrane</keyword>
<comment type="caution">
    <text evidence="7">The sequence shown here is derived from an EMBL/GenBank/DDBJ whole genome shotgun (WGS) entry which is preliminary data.</text>
</comment>
<keyword evidence="5" id="KW-1133">Transmembrane helix</keyword>
<dbReference type="Gene3D" id="3.40.1180.10">
    <property type="entry name" value="Decaprenyl diphosphate synthase-like"/>
    <property type="match status" value="1"/>
</dbReference>
<dbReference type="InterPro" id="IPR036424">
    <property type="entry name" value="UPP_synth-like_sf"/>
</dbReference>
<proteinExistence type="inferred from homology"/>
<dbReference type="NCBIfam" id="TIGR00055">
    <property type="entry name" value="uppS"/>
    <property type="match status" value="1"/>
</dbReference>
<dbReference type="InterPro" id="IPR001441">
    <property type="entry name" value="UPP_synth-like"/>
</dbReference>
<evidence type="ECO:0000256" key="3">
    <source>
        <dbReference type="ARBA" id="ARBA00022842"/>
    </source>
</evidence>
<dbReference type="Pfam" id="PF01255">
    <property type="entry name" value="Prenyltransf"/>
    <property type="match status" value="1"/>
</dbReference>
<comment type="similarity">
    <text evidence="1 5">Belongs to the UPP synthase family.</text>
</comment>
<feature type="non-terminal residue" evidence="7">
    <location>
        <position position="1"/>
    </location>
</feature>
<dbReference type="HAMAP" id="MF_01139">
    <property type="entry name" value="ISPT"/>
    <property type="match status" value="1"/>
</dbReference>
<feature type="compositionally biased region" description="Basic and acidic residues" evidence="6">
    <location>
        <begin position="327"/>
        <end position="339"/>
    </location>
</feature>
<evidence type="ECO:0000256" key="2">
    <source>
        <dbReference type="ARBA" id="ARBA00022679"/>
    </source>
</evidence>
<evidence type="ECO:0000313" key="7">
    <source>
        <dbReference type="EMBL" id="KAG5318574.1"/>
    </source>
</evidence>
<organism evidence="7 8">
    <name type="scientific">Pseudoatta argentina</name>
    <dbReference type="NCBI Taxonomy" id="621737"/>
    <lineage>
        <taxon>Eukaryota</taxon>
        <taxon>Metazoa</taxon>
        <taxon>Ecdysozoa</taxon>
        <taxon>Arthropoda</taxon>
        <taxon>Hexapoda</taxon>
        <taxon>Insecta</taxon>
        <taxon>Pterygota</taxon>
        <taxon>Neoptera</taxon>
        <taxon>Endopterygota</taxon>
        <taxon>Hymenoptera</taxon>
        <taxon>Apocrita</taxon>
        <taxon>Aculeata</taxon>
        <taxon>Formicoidea</taxon>
        <taxon>Formicidae</taxon>
        <taxon>Myrmicinae</taxon>
        <taxon>Pseudoatta</taxon>
    </lineage>
</organism>
<evidence type="ECO:0000256" key="5">
    <source>
        <dbReference type="RuleBase" id="RU363018"/>
    </source>
</evidence>
<name>A0A836JT42_9HYME</name>
<dbReference type="CDD" id="cd00475">
    <property type="entry name" value="Cis_IPPS"/>
    <property type="match status" value="1"/>
</dbReference>
<protein>
    <recommendedName>
        <fullName evidence="5">Alkyl transferase</fullName>
        <ecNumber evidence="5">2.5.1.-</ecNumber>
    </recommendedName>
</protein>
<dbReference type="Proteomes" id="UP000668214">
    <property type="component" value="Unassembled WGS sequence"/>
</dbReference>
<dbReference type="GO" id="GO:0016094">
    <property type="term" value="P:polyprenol biosynthetic process"/>
    <property type="evidence" value="ECO:0007669"/>
    <property type="project" value="TreeGrafter"/>
</dbReference>
<keyword evidence="2 5" id="KW-0808">Transferase</keyword>
<accession>A0A836JT42</accession>
<comment type="catalytic activity">
    <reaction evidence="4">
        <text>n isopentenyl diphosphate + (2E,6E)-farnesyl diphosphate = a di-trans,poly-cis-polyprenyl diphosphate + n diphosphate</text>
        <dbReference type="Rhea" id="RHEA:53008"/>
        <dbReference type="Rhea" id="RHEA-COMP:19494"/>
        <dbReference type="ChEBI" id="CHEBI:33019"/>
        <dbReference type="ChEBI" id="CHEBI:128769"/>
        <dbReference type="ChEBI" id="CHEBI:136960"/>
        <dbReference type="ChEBI" id="CHEBI:175763"/>
        <dbReference type="EC" id="2.5.1.87"/>
    </reaction>
</comment>
<dbReference type="SUPFAM" id="SSF64005">
    <property type="entry name" value="Undecaprenyl diphosphate synthase"/>
    <property type="match status" value="1"/>
</dbReference>